<protein>
    <submittedName>
        <fullName evidence="2">Uncharacterized protein</fullName>
    </submittedName>
</protein>
<evidence type="ECO:0000256" key="1">
    <source>
        <dbReference type="SAM" id="MobiDB-lite"/>
    </source>
</evidence>
<accession>A0A499VCG7</accession>
<feature type="region of interest" description="Disordered" evidence="1">
    <location>
        <begin position="1"/>
        <end position="70"/>
    </location>
</feature>
<organism evidence="2 3">
    <name type="scientific">Streptomyces antimycoticus</name>
    <dbReference type="NCBI Taxonomy" id="68175"/>
    <lineage>
        <taxon>Bacteria</taxon>
        <taxon>Bacillati</taxon>
        <taxon>Actinomycetota</taxon>
        <taxon>Actinomycetes</taxon>
        <taxon>Kitasatosporales</taxon>
        <taxon>Streptomycetaceae</taxon>
        <taxon>Streptomyces</taxon>
        <taxon>Streptomyces violaceusniger group</taxon>
    </lineage>
</organism>
<dbReference type="EMBL" id="AP019620">
    <property type="protein sequence ID" value="BBJ45896.1"/>
    <property type="molecule type" value="Genomic_DNA"/>
</dbReference>
<feature type="compositionally biased region" description="Low complexity" evidence="1">
    <location>
        <begin position="45"/>
        <end position="58"/>
    </location>
</feature>
<proteinExistence type="predicted"/>
<dbReference type="Proteomes" id="UP000463951">
    <property type="component" value="Chromosome"/>
</dbReference>
<reference evidence="2 3" key="1">
    <citation type="journal article" date="2020" name="Int. J. Syst. Evol. Microbiol.">
        <title>Reclassification of Streptomyces castelarensis and Streptomyces sporoclivatus as later heterotypic synonyms of Streptomyces antimycoticus.</title>
        <authorList>
            <person name="Komaki H."/>
            <person name="Tamura T."/>
        </authorList>
    </citation>
    <scope>NUCLEOTIDE SEQUENCE [LARGE SCALE GENOMIC DNA]</scope>
    <source>
        <strain evidence="2 3">NBRC 100767</strain>
    </source>
</reference>
<name>A0A499VCG7_9ACTN</name>
<dbReference type="AlphaFoldDB" id="A0A499VCG7"/>
<evidence type="ECO:0000313" key="3">
    <source>
        <dbReference type="Proteomes" id="UP000463951"/>
    </source>
</evidence>
<feature type="compositionally biased region" description="Basic and acidic residues" evidence="1">
    <location>
        <begin position="1"/>
        <end position="15"/>
    </location>
</feature>
<gene>
    <name evidence="2" type="ORF">SSPO_086140</name>
</gene>
<evidence type="ECO:0000313" key="2">
    <source>
        <dbReference type="EMBL" id="BBJ45896.1"/>
    </source>
</evidence>
<sequence length="70" mass="6924">MSARVGDGDDGRAEGEADTDTAEVPQAATTTDDSDCWSPEPGGEPEPALKAAATAATAPRPPSGPSVTGR</sequence>